<gene>
    <name evidence="7" type="ORF">CNMCM7691_009653</name>
</gene>
<dbReference type="Proteomes" id="UP000641853">
    <property type="component" value="Unassembled WGS sequence"/>
</dbReference>
<feature type="short sequence motif" description="GXSXG" evidence="3">
    <location>
        <begin position="580"/>
        <end position="584"/>
    </location>
</feature>
<comment type="caution">
    <text evidence="3">Lacks conserved residue(s) required for the propagation of feature annotation.</text>
</comment>
<feature type="active site" description="Proton acceptor" evidence="3">
    <location>
        <position position="733"/>
    </location>
</feature>
<dbReference type="Pfam" id="PF01734">
    <property type="entry name" value="Patatin"/>
    <property type="match status" value="1"/>
</dbReference>
<evidence type="ECO:0000256" key="1">
    <source>
        <dbReference type="ARBA" id="ARBA00002682"/>
    </source>
</evidence>
<dbReference type="SUPFAM" id="SSF52151">
    <property type="entry name" value="FabD/lysophospholipase-like"/>
    <property type="match status" value="1"/>
</dbReference>
<dbReference type="AlphaFoldDB" id="A0A8H6QM15"/>
<dbReference type="Gene3D" id="3.40.1090.10">
    <property type="entry name" value="Cytosolic phospholipase A2 catalytic domain"/>
    <property type="match status" value="1"/>
</dbReference>
<dbReference type="GO" id="GO:0006641">
    <property type="term" value="P:triglyceride metabolic process"/>
    <property type="evidence" value="ECO:0007669"/>
    <property type="project" value="UniProtKB-ARBA"/>
</dbReference>
<comment type="function">
    <text evidence="1">Probable lipid hydrolase.</text>
</comment>
<evidence type="ECO:0000313" key="7">
    <source>
        <dbReference type="EMBL" id="KAF7175646.1"/>
    </source>
</evidence>
<keyword evidence="2 3" id="KW-0443">Lipid metabolism</keyword>
<reference evidence="7" key="1">
    <citation type="submission" date="2020-06" db="EMBL/GenBank/DDBJ databases">
        <title>Draft genome sequences of strains closely related to Aspergillus parafelis and Aspergillus hiratsukae.</title>
        <authorList>
            <person name="Dos Santos R.A.C."/>
            <person name="Rivero-Menendez O."/>
            <person name="Steenwyk J.L."/>
            <person name="Mead M.E."/>
            <person name="Goldman G.H."/>
            <person name="Alastruey-Izquierdo A."/>
            <person name="Rokas A."/>
        </authorList>
    </citation>
    <scope>NUCLEOTIDE SEQUENCE</scope>
    <source>
        <strain evidence="7">CNM-CM7691</strain>
    </source>
</reference>
<dbReference type="CDD" id="cd07230">
    <property type="entry name" value="Pat_TGL4-5_like"/>
    <property type="match status" value="1"/>
</dbReference>
<keyword evidence="5" id="KW-0732">Signal</keyword>
<dbReference type="PANTHER" id="PTHR42060">
    <property type="entry name" value="NHL REPEAT-CONTAINING PROTEIN-RELATED"/>
    <property type="match status" value="1"/>
</dbReference>
<dbReference type="Gene3D" id="2.120.10.30">
    <property type="entry name" value="TolB, C-terminal domain"/>
    <property type="match status" value="1"/>
</dbReference>
<feature type="chain" id="PRO_5034339929" description="PNPLA domain-containing protein" evidence="5">
    <location>
        <begin position="20"/>
        <end position="1126"/>
    </location>
</feature>
<dbReference type="InterPro" id="IPR021771">
    <property type="entry name" value="Triacylglycerol_lipase_N"/>
</dbReference>
<feature type="compositionally biased region" description="Basic and acidic residues" evidence="4">
    <location>
        <begin position="979"/>
        <end position="991"/>
    </location>
</feature>
<feature type="region of interest" description="Disordered" evidence="4">
    <location>
        <begin position="971"/>
        <end position="995"/>
    </location>
</feature>
<keyword evidence="3" id="KW-0378">Hydrolase</keyword>
<feature type="active site" description="Nucleophile" evidence="3">
    <location>
        <position position="582"/>
    </location>
</feature>
<keyword evidence="8" id="KW-1185">Reference proteome</keyword>
<proteinExistence type="predicted"/>
<accession>A0A8H6QM15</accession>
<dbReference type="Pfam" id="PF11815">
    <property type="entry name" value="DUF3336"/>
    <property type="match status" value="1"/>
</dbReference>
<evidence type="ECO:0000256" key="5">
    <source>
        <dbReference type="SAM" id="SignalP"/>
    </source>
</evidence>
<feature type="signal peptide" evidence="5">
    <location>
        <begin position="1"/>
        <end position="19"/>
    </location>
</feature>
<name>A0A8H6QM15_9EURO</name>
<dbReference type="PROSITE" id="PS51635">
    <property type="entry name" value="PNPLA"/>
    <property type="match status" value="1"/>
</dbReference>
<sequence>MFVSGEFILVSTLLSLASASPTAAISASQWHTDLKVKQLANFGPSSWIENLAIRHSGEVLATELLNPRILQIDPDGKLQPIVIHSWAEGASAGKYAGVLGITETRHDEFYVAVAGQYDENMVLLPNSTDYIFRVDLSTLEVSPIGEVLSNATVTKLTDLEGSQLVNGATTLNEDAILVADCYNGWVYKIDVRTGAYDVIIDDPLMKKSYAGSEGKTGVNGIKVFRGYLYWTNTDASLLARIKINEDGKPCGASEIVASNLTGADDFTLDENGLAYIALGTLNELLVAYPGGSNRSAAVGGVTAAKFGRQHGDRHRLYLSTHGGSTILSNSTTIYNGTISYVDIPQTLKVSSTPARQRHILSKSISIPSLPSVVRSSLSWAGDTLNAYRDGASREQRKALTDIEDRRQILYLRMRNAVSYEEWRNCACELDELEDNNTWKQTFECSEYNPRLVQERLRQLEEARISCDVSRMLFLIRTSLSRDLGNMSNVALYRHSHVGTKDLIDRYITTALDTISTLVELAGKKCDALELRYMLDQLLAVRQAFGRSALLFSGGATFGMNHIGVLKALWEAKLLPRIISGASAGSIVCAVFCTRTDDELPALLDSYAYGDFAVFDEEGKEENILQKTARFLKYGSFLDISHLARVMRNWLGDITFQEAYNRTRRILNICVSSAGVYELPRLLNYITAPNVMIWSAVAVSCSVPLVFTPFVLMAKDPLTGEAVPWTDFHKGYIDGSVDGDLPMTRLSEMFNVNHFIVSQVNPHVVPFLPKDDGPNHGPMQTSSSPGWLHAVTHLAKDEILHRMTVLSDLGIFPTSLTKAASIMNQKYYGDINIYPEILYANFPRILKNPTTEFMLQACLSGERATWPKLGRIRNHCAIELALDTAIQRMRVRVAFSPSPVDLRNHGLNGHSIDSVDSSGGRGRMLNRRSSYDHEVERMERMRPNSGRPSTAQVRRSHSAVLAEQSHTLSVIRSAEVGQEIQDRSDDSPRDLTVDGTYGIESGYYETDLSSPERPILLRGSSWGSSVGEQPGSRRVRDESLRGRITLAIIYALCRRCQHPIVVVLKDDVTSTQLTTDDACSSWGLDWVVSPSLLQLMHNQGAQYNNDTMVHLGGHWELRLEALQGVSL</sequence>
<evidence type="ECO:0000256" key="3">
    <source>
        <dbReference type="PROSITE-ProRule" id="PRU01161"/>
    </source>
</evidence>
<evidence type="ECO:0000313" key="8">
    <source>
        <dbReference type="Proteomes" id="UP000641853"/>
    </source>
</evidence>
<protein>
    <recommendedName>
        <fullName evidence="6">PNPLA domain-containing protein</fullName>
    </recommendedName>
</protein>
<keyword evidence="3" id="KW-0442">Lipid degradation</keyword>
<dbReference type="GO" id="GO:0004806">
    <property type="term" value="F:triacylglycerol lipase activity"/>
    <property type="evidence" value="ECO:0007669"/>
    <property type="project" value="InterPro"/>
</dbReference>
<dbReference type="InterPro" id="IPR002641">
    <property type="entry name" value="PNPLA_dom"/>
</dbReference>
<evidence type="ECO:0000256" key="4">
    <source>
        <dbReference type="SAM" id="MobiDB-lite"/>
    </source>
</evidence>
<organism evidence="7 8">
    <name type="scientific">Aspergillus felis</name>
    <dbReference type="NCBI Taxonomy" id="1287682"/>
    <lineage>
        <taxon>Eukaryota</taxon>
        <taxon>Fungi</taxon>
        <taxon>Dikarya</taxon>
        <taxon>Ascomycota</taxon>
        <taxon>Pezizomycotina</taxon>
        <taxon>Eurotiomycetes</taxon>
        <taxon>Eurotiomycetidae</taxon>
        <taxon>Eurotiales</taxon>
        <taxon>Aspergillaceae</taxon>
        <taxon>Aspergillus</taxon>
        <taxon>Aspergillus subgen. Fumigati</taxon>
    </lineage>
</organism>
<feature type="domain" description="PNPLA" evidence="6">
    <location>
        <begin position="549"/>
        <end position="746"/>
    </location>
</feature>
<dbReference type="GO" id="GO:0016042">
    <property type="term" value="P:lipid catabolic process"/>
    <property type="evidence" value="ECO:0007669"/>
    <property type="project" value="UniProtKB-UniRule"/>
</dbReference>
<evidence type="ECO:0000256" key="2">
    <source>
        <dbReference type="ARBA" id="ARBA00023098"/>
    </source>
</evidence>
<dbReference type="SUPFAM" id="SSF63829">
    <property type="entry name" value="Calcium-dependent phosphotriesterase"/>
    <property type="match status" value="1"/>
</dbReference>
<comment type="caution">
    <text evidence="7">The sequence shown here is derived from an EMBL/GenBank/DDBJ whole genome shotgun (WGS) entry which is preliminary data.</text>
</comment>
<dbReference type="PANTHER" id="PTHR42060:SF1">
    <property type="entry name" value="NHL REPEAT-CONTAINING PROTEIN"/>
    <property type="match status" value="1"/>
</dbReference>
<dbReference type="EMBL" id="JACBAG010001920">
    <property type="protein sequence ID" value="KAF7175646.1"/>
    <property type="molecule type" value="Genomic_DNA"/>
</dbReference>
<dbReference type="InterPro" id="IPR052998">
    <property type="entry name" value="Hetero-Diels-Alderase-like"/>
</dbReference>
<evidence type="ECO:0000259" key="6">
    <source>
        <dbReference type="PROSITE" id="PS51635"/>
    </source>
</evidence>
<dbReference type="InterPro" id="IPR011042">
    <property type="entry name" value="6-blade_b-propeller_TolB-like"/>
</dbReference>
<dbReference type="InterPro" id="IPR016035">
    <property type="entry name" value="Acyl_Trfase/lysoPLipase"/>
</dbReference>